<dbReference type="NCBIfam" id="TIGR02027">
    <property type="entry name" value="rpoA"/>
    <property type="match status" value="1"/>
</dbReference>
<comment type="similarity">
    <text evidence="1 11">Belongs to the RNA polymerase alpha chain family.</text>
</comment>
<gene>
    <name evidence="11" type="primary">rpoA</name>
    <name evidence="13" type="ORF">A3J15_00540</name>
</gene>
<dbReference type="GO" id="GO:0005737">
    <property type="term" value="C:cytoplasm"/>
    <property type="evidence" value="ECO:0007669"/>
    <property type="project" value="UniProtKB-ARBA"/>
</dbReference>
<evidence type="ECO:0000313" key="14">
    <source>
        <dbReference type="Proteomes" id="UP000176376"/>
    </source>
</evidence>
<dbReference type="SMART" id="SM00662">
    <property type="entry name" value="RPOLD"/>
    <property type="match status" value="1"/>
</dbReference>
<comment type="function">
    <text evidence="11">DNA-dependent RNA polymerase catalyzes the transcription of DNA into RNA using the four ribonucleoside triphosphates as substrates.</text>
</comment>
<evidence type="ECO:0000256" key="2">
    <source>
        <dbReference type="ARBA" id="ARBA00012418"/>
    </source>
</evidence>
<dbReference type="InterPro" id="IPR011262">
    <property type="entry name" value="DNA-dir_RNA_pol_insert"/>
</dbReference>
<dbReference type="GO" id="GO:0006351">
    <property type="term" value="P:DNA-templated transcription"/>
    <property type="evidence" value="ECO:0007669"/>
    <property type="project" value="UniProtKB-UniRule"/>
</dbReference>
<dbReference type="Gene3D" id="3.30.1360.10">
    <property type="entry name" value="RNA polymerase, RBP11-like subunit"/>
    <property type="match status" value="1"/>
</dbReference>
<dbReference type="Pfam" id="PF03118">
    <property type="entry name" value="RNA_pol_A_CTD"/>
    <property type="match status" value="1"/>
</dbReference>
<dbReference type="InterPro" id="IPR036603">
    <property type="entry name" value="RBP11-like"/>
</dbReference>
<dbReference type="Gene3D" id="1.10.150.20">
    <property type="entry name" value="5' to 3' exonuclease, C-terminal subdomain"/>
    <property type="match status" value="1"/>
</dbReference>
<comment type="domain">
    <text evidence="11">The N-terminal domain is essential for RNAP assembly and basal transcription, whereas the C-terminal domain is involved in interaction with transcriptional regulators and with upstream promoter elements.</text>
</comment>
<evidence type="ECO:0000256" key="6">
    <source>
        <dbReference type="ARBA" id="ARBA00022695"/>
    </source>
</evidence>
<dbReference type="Gene3D" id="2.170.120.12">
    <property type="entry name" value="DNA-directed RNA polymerase, insert domain"/>
    <property type="match status" value="1"/>
</dbReference>
<evidence type="ECO:0000256" key="7">
    <source>
        <dbReference type="ARBA" id="ARBA00023163"/>
    </source>
</evidence>
<dbReference type="InterPro" id="IPR011773">
    <property type="entry name" value="DNA-dir_RpoA"/>
</dbReference>
<dbReference type="GO" id="GO:0003677">
    <property type="term" value="F:DNA binding"/>
    <property type="evidence" value="ECO:0007669"/>
    <property type="project" value="UniProtKB-UniRule"/>
</dbReference>
<dbReference type="GO" id="GO:0000428">
    <property type="term" value="C:DNA-directed RNA polymerase complex"/>
    <property type="evidence" value="ECO:0007669"/>
    <property type="project" value="UniProtKB-KW"/>
</dbReference>
<dbReference type="HAMAP" id="MF_00059">
    <property type="entry name" value="RNApol_bact_RpoA"/>
    <property type="match status" value="1"/>
</dbReference>
<dbReference type="EMBL" id="MGAY01000048">
    <property type="protein sequence ID" value="OGK56052.1"/>
    <property type="molecule type" value="Genomic_DNA"/>
</dbReference>
<evidence type="ECO:0000313" key="13">
    <source>
        <dbReference type="EMBL" id="OGK56052.1"/>
    </source>
</evidence>
<comment type="caution">
    <text evidence="13">The sequence shown here is derived from an EMBL/GenBank/DDBJ whole genome shotgun (WGS) entry which is preliminary data.</text>
</comment>
<evidence type="ECO:0000256" key="9">
    <source>
        <dbReference type="ARBA" id="ARBA00033070"/>
    </source>
</evidence>
<evidence type="ECO:0000256" key="4">
    <source>
        <dbReference type="ARBA" id="ARBA00022478"/>
    </source>
</evidence>
<sequence>MLEPEFITEKLVEDKQFGKFVLSPLPAGFGHTLGNALRRTLLSTISGIAVSYVKINDVVHPFSTISGVKESVLDLILNLKLLRFKVAGEGPYEVSLSAKGIGKLDGADFEGSDVNIVNKDQYIAEITSPKTKLDITLYLEKGMGFSSSEEKENKEYGKIAVDSVYSPVTRVNYQVEGARVGRKTNFDRLTLEIWTDASITPFESLKASSQQLSGFFSHIFSGRDVKRTESDEQKIKDQLTPKLDKKVYQTIIDELDLPTRVINALLREGIETVEDLLKRGKEDLVNLKGVGKKSLDLIEKELEKLSIPFEDTHE</sequence>
<feature type="region of interest" description="Alpha N-terminal domain (alpha-NTD)" evidence="11">
    <location>
        <begin position="1"/>
        <end position="226"/>
    </location>
</feature>
<dbReference type="GO" id="GO:0046983">
    <property type="term" value="F:protein dimerization activity"/>
    <property type="evidence" value="ECO:0007669"/>
    <property type="project" value="InterPro"/>
</dbReference>
<dbReference type="SUPFAM" id="SSF47789">
    <property type="entry name" value="C-terminal domain of RNA polymerase alpha subunit"/>
    <property type="match status" value="1"/>
</dbReference>
<evidence type="ECO:0000256" key="5">
    <source>
        <dbReference type="ARBA" id="ARBA00022679"/>
    </source>
</evidence>
<dbReference type="FunFam" id="2.170.120.12:FF:000001">
    <property type="entry name" value="DNA-directed RNA polymerase subunit alpha"/>
    <property type="match status" value="1"/>
</dbReference>
<dbReference type="InterPro" id="IPR036643">
    <property type="entry name" value="RNApol_insert_sf"/>
</dbReference>
<dbReference type="SUPFAM" id="SSF55257">
    <property type="entry name" value="RBP11-like subunits of RNA polymerase"/>
    <property type="match status" value="1"/>
</dbReference>
<dbReference type="GO" id="GO:0003899">
    <property type="term" value="F:DNA-directed RNA polymerase activity"/>
    <property type="evidence" value="ECO:0007669"/>
    <property type="project" value="UniProtKB-UniRule"/>
</dbReference>
<protein>
    <recommendedName>
        <fullName evidence="3 11">DNA-directed RNA polymerase subunit alpha</fullName>
        <shortName evidence="11">RNAP subunit alpha</shortName>
        <ecNumber evidence="2 11">2.7.7.6</ecNumber>
    </recommendedName>
    <alternativeName>
        <fullName evidence="9 11">RNA polymerase subunit alpha</fullName>
    </alternativeName>
    <alternativeName>
        <fullName evidence="8 11">Transcriptase subunit alpha</fullName>
    </alternativeName>
</protein>
<dbReference type="STRING" id="1802074.A3J15_00540"/>
<dbReference type="InterPro" id="IPR011263">
    <property type="entry name" value="DNA-dir_RNA_pol_RpoA/D/Rpb3"/>
</dbReference>
<dbReference type="SUPFAM" id="SSF56553">
    <property type="entry name" value="Insert subdomain of RNA polymerase alpha subunit"/>
    <property type="match status" value="1"/>
</dbReference>
<keyword evidence="6 11" id="KW-0548">Nucleotidyltransferase</keyword>
<evidence type="ECO:0000256" key="11">
    <source>
        <dbReference type="HAMAP-Rule" id="MF_00059"/>
    </source>
</evidence>
<evidence type="ECO:0000256" key="1">
    <source>
        <dbReference type="ARBA" id="ARBA00007123"/>
    </source>
</evidence>
<dbReference type="Proteomes" id="UP000176376">
    <property type="component" value="Unassembled WGS sequence"/>
</dbReference>
<organism evidence="13 14">
    <name type="scientific">Candidatus Roizmanbacteria bacterium RIFCSPLOWO2_02_FULL_38_10</name>
    <dbReference type="NCBI Taxonomy" id="1802074"/>
    <lineage>
        <taxon>Bacteria</taxon>
        <taxon>Candidatus Roizmaniibacteriota</taxon>
    </lineage>
</organism>
<evidence type="ECO:0000256" key="10">
    <source>
        <dbReference type="ARBA" id="ARBA00048552"/>
    </source>
</evidence>
<comment type="catalytic activity">
    <reaction evidence="10 11">
        <text>RNA(n) + a ribonucleoside 5'-triphosphate = RNA(n+1) + diphosphate</text>
        <dbReference type="Rhea" id="RHEA:21248"/>
        <dbReference type="Rhea" id="RHEA-COMP:14527"/>
        <dbReference type="Rhea" id="RHEA-COMP:17342"/>
        <dbReference type="ChEBI" id="CHEBI:33019"/>
        <dbReference type="ChEBI" id="CHEBI:61557"/>
        <dbReference type="ChEBI" id="CHEBI:140395"/>
        <dbReference type="EC" id="2.7.7.6"/>
    </reaction>
</comment>
<comment type="subunit">
    <text evidence="11">Homodimer. The RNAP catalytic core consists of 2 alpha, 1 beta, 1 beta' and 1 omega subunit. When a sigma factor is associated with the core the holoenzyme is formed, which can initiate transcription.</text>
</comment>
<dbReference type="Pfam" id="PF01193">
    <property type="entry name" value="RNA_pol_L"/>
    <property type="match status" value="1"/>
</dbReference>
<dbReference type="CDD" id="cd06928">
    <property type="entry name" value="RNAP_alpha_NTD"/>
    <property type="match status" value="1"/>
</dbReference>
<feature type="domain" description="DNA-directed RNA polymerase RpoA/D/Rpb3-type" evidence="12">
    <location>
        <begin position="17"/>
        <end position="218"/>
    </location>
</feature>
<dbReference type="AlphaFoldDB" id="A0A1F7JKD4"/>
<proteinExistence type="inferred from homology"/>
<dbReference type="InterPro" id="IPR011260">
    <property type="entry name" value="RNAP_asu_C"/>
</dbReference>
<feature type="region of interest" description="Alpha C-terminal domain (alpha-CTD)" evidence="11">
    <location>
        <begin position="243"/>
        <end position="314"/>
    </location>
</feature>
<name>A0A1F7JKD4_9BACT</name>
<keyword evidence="7 11" id="KW-0804">Transcription</keyword>
<keyword evidence="4 11" id="KW-0240">DNA-directed RNA polymerase</keyword>
<evidence type="ECO:0000256" key="3">
    <source>
        <dbReference type="ARBA" id="ARBA00015972"/>
    </source>
</evidence>
<reference evidence="13 14" key="1">
    <citation type="journal article" date="2016" name="Nat. Commun.">
        <title>Thousands of microbial genomes shed light on interconnected biogeochemical processes in an aquifer system.</title>
        <authorList>
            <person name="Anantharaman K."/>
            <person name="Brown C.T."/>
            <person name="Hug L.A."/>
            <person name="Sharon I."/>
            <person name="Castelle C.J."/>
            <person name="Probst A.J."/>
            <person name="Thomas B.C."/>
            <person name="Singh A."/>
            <person name="Wilkins M.J."/>
            <person name="Karaoz U."/>
            <person name="Brodie E.L."/>
            <person name="Williams K.H."/>
            <person name="Hubbard S.S."/>
            <person name="Banfield J.F."/>
        </authorList>
    </citation>
    <scope>NUCLEOTIDE SEQUENCE [LARGE SCALE GENOMIC DNA]</scope>
</reference>
<evidence type="ECO:0000259" key="12">
    <source>
        <dbReference type="SMART" id="SM00662"/>
    </source>
</evidence>
<evidence type="ECO:0000256" key="8">
    <source>
        <dbReference type="ARBA" id="ARBA00032524"/>
    </source>
</evidence>
<keyword evidence="5 11" id="KW-0808">Transferase</keyword>
<dbReference type="Pfam" id="PF01000">
    <property type="entry name" value="RNA_pol_A_bac"/>
    <property type="match status" value="1"/>
</dbReference>
<accession>A0A1F7JKD4</accession>
<dbReference type="NCBIfam" id="NF003519">
    <property type="entry name" value="PRK05182.2-5"/>
    <property type="match status" value="1"/>
</dbReference>
<dbReference type="EC" id="2.7.7.6" evidence="2 11"/>